<accession>A0A432W6Y5</accession>
<dbReference type="GO" id="GO:0008237">
    <property type="term" value="F:metallopeptidase activity"/>
    <property type="evidence" value="ECO:0007669"/>
    <property type="project" value="UniProtKB-KW"/>
</dbReference>
<dbReference type="PANTHER" id="PTHR31817:SF0">
    <property type="entry name" value="CHROMOSOME UNDETERMINED SCAFFOLD_67, WHOLE GENOME SHOTGUN SEQUENCE"/>
    <property type="match status" value="1"/>
</dbReference>
<dbReference type="OrthoDB" id="9785840at2"/>
<dbReference type="InterPro" id="IPR012548">
    <property type="entry name" value="MATCAP"/>
</dbReference>
<evidence type="ECO:0000256" key="2">
    <source>
        <dbReference type="ARBA" id="ARBA00022670"/>
    </source>
</evidence>
<comment type="cofactor">
    <cofactor evidence="1">
        <name>Zn(2+)</name>
        <dbReference type="ChEBI" id="CHEBI:29105"/>
    </cofactor>
</comment>
<dbReference type="InterPro" id="IPR012656">
    <property type="entry name" value="CHP02421_QEGLA"/>
</dbReference>
<name>A0A432W6Y5_9GAMM</name>
<keyword evidence="6" id="KW-1185">Reference proteome</keyword>
<dbReference type="SMART" id="SM01154">
    <property type="entry name" value="DUF1704"/>
    <property type="match status" value="1"/>
</dbReference>
<organism evidence="5 6">
    <name type="scientific">Aliidiomarina minuta</name>
    <dbReference type="NCBI Taxonomy" id="880057"/>
    <lineage>
        <taxon>Bacteria</taxon>
        <taxon>Pseudomonadati</taxon>
        <taxon>Pseudomonadota</taxon>
        <taxon>Gammaproteobacteria</taxon>
        <taxon>Alteromonadales</taxon>
        <taxon>Idiomarinaceae</taxon>
        <taxon>Aliidiomarina</taxon>
    </lineage>
</organism>
<dbReference type="EMBL" id="PIPL01000001">
    <property type="protein sequence ID" value="RUO25844.1"/>
    <property type="molecule type" value="Genomic_DNA"/>
</dbReference>
<evidence type="ECO:0000256" key="1">
    <source>
        <dbReference type="ARBA" id="ARBA00001947"/>
    </source>
</evidence>
<evidence type="ECO:0000256" key="3">
    <source>
        <dbReference type="ARBA" id="ARBA00022801"/>
    </source>
</evidence>
<reference evidence="5 6" key="1">
    <citation type="journal article" date="2011" name="Front. Microbiol.">
        <title>Genomic signatures of strain selection and enhancement in Bacillus atrophaeus var. globigii, a historical biowarfare simulant.</title>
        <authorList>
            <person name="Gibbons H.S."/>
            <person name="Broomall S.M."/>
            <person name="McNew L.A."/>
            <person name="Daligault H."/>
            <person name="Chapman C."/>
            <person name="Bruce D."/>
            <person name="Karavis M."/>
            <person name="Krepps M."/>
            <person name="McGregor P.A."/>
            <person name="Hong C."/>
            <person name="Park K.H."/>
            <person name="Akmal A."/>
            <person name="Feldman A."/>
            <person name="Lin J.S."/>
            <person name="Chang W.E."/>
            <person name="Higgs B.W."/>
            <person name="Demirev P."/>
            <person name="Lindquist J."/>
            <person name="Liem A."/>
            <person name="Fochler E."/>
            <person name="Read T.D."/>
            <person name="Tapia R."/>
            <person name="Johnson S."/>
            <person name="Bishop-Lilly K.A."/>
            <person name="Detter C."/>
            <person name="Han C."/>
            <person name="Sozhamannan S."/>
            <person name="Rosenzweig C.N."/>
            <person name="Skowronski E.W."/>
        </authorList>
    </citation>
    <scope>NUCLEOTIDE SEQUENCE [LARGE SCALE GENOMIC DNA]</scope>
    <source>
        <strain evidence="5 6">MLST1</strain>
    </source>
</reference>
<sequence length="426" mass="47569">MVEKHLLDSARVLSERLVALQSPIRVLDAINWDRSVRDEFFKHKGERLPAIDQNYYKSRNLGFDPVELRHGFSQLQRDIVKELGQLSPITQLMSRACREYKDVIRMLESRGTPDFHELSVELYGHPDDKFHAGEPTLSELASMLQEPLSGLLSTNALPEEDKDIEAADAVEKLQAQLNSSMSELSVQVMLSDGIVSDASAGSDRIKLNQGVKFSQRELDILEVHEGWIHVGTTQNGLKQPYLTSLSKGTPSATVTQEGLAVLTEIVTLRSTPRRLNKLVQRIQAVAMAASGANFIDVYRDGLERGMSPDESYTLTQRVFRGSTPDGMPFTKDLAYIKGFVLVYNLIQVAIQRGRIERLPLLLSGKLAVDDFALICELHDAGVVSAPAYVPPHFKDLRGLATWLSFNRFLGGFSFAQLEQDYRALIT</sequence>
<keyword evidence="3" id="KW-0378">Hydrolase</keyword>
<proteinExistence type="predicted"/>
<dbReference type="GO" id="GO:0080164">
    <property type="term" value="P:regulation of nitric oxide metabolic process"/>
    <property type="evidence" value="ECO:0007669"/>
    <property type="project" value="TreeGrafter"/>
</dbReference>
<evidence type="ECO:0000256" key="4">
    <source>
        <dbReference type="ARBA" id="ARBA00023049"/>
    </source>
</evidence>
<protein>
    <submittedName>
        <fullName evidence="5">Flavohemoglobin expression-modulating QEGLA motif protein</fullName>
    </submittedName>
</protein>
<evidence type="ECO:0000313" key="5">
    <source>
        <dbReference type="EMBL" id="RUO25844.1"/>
    </source>
</evidence>
<keyword evidence="2" id="KW-0645">Protease</keyword>
<keyword evidence="4" id="KW-0482">Metalloprotease</keyword>
<dbReference type="NCBIfam" id="TIGR02421">
    <property type="entry name" value="QEGLA"/>
    <property type="match status" value="1"/>
</dbReference>
<comment type="caution">
    <text evidence="5">The sequence shown here is derived from an EMBL/GenBank/DDBJ whole genome shotgun (WGS) entry which is preliminary data.</text>
</comment>
<dbReference type="RefSeq" id="WP_126802662.1">
    <property type="nucleotide sequence ID" value="NZ_PIPL01000001.1"/>
</dbReference>
<dbReference type="AlphaFoldDB" id="A0A432W6Y5"/>
<gene>
    <name evidence="5" type="ORF">CWE09_03690</name>
</gene>
<dbReference type="Proteomes" id="UP000288293">
    <property type="component" value="Unassembled WGS sequence"/>
</dbReference>
<dbReference type="Pfam" id="PF08014">
    <property type="entry name" value="MATCAP"/>
    <property type="match status" value="1"/>
</dbReference>
<dbReference type="GO" id="GO:0006508">
    <property type="term" value="P:proteolysis"/>
    <property type="evidence" value="ECO:0007669"/>
    <property type="project" value="UniProtKB-KW"/>
</dbReference>
<dbReference type="PANTHER" id="PTHR31817">
    <property type="match status" value="1"/>
</dbReference>
<evidence type="ECO:0000313" key="6">
    <source>
        <dbReference type="Proteomes" id="UP000288293"/>
    </source>
</evidence>